<accession>A0A0F9A858</accession>
<protein>
    <submittedName>
        <fullName evidence="1">Uncharacterized protein</fullName>
    </submittedName>
</protein>
<organism evidence="1">
    <name type="scientific">marine sediment metagenome</name>
    <dbReference type="NCBI Taxonomy" id="412755"/>
    <lineage>
        <taxon>unclassified sequences</taxon>
        <taxon>metagenomes</taxon>
        <taxon>ecological metagenomes</taxon>
    </lineage>
</organism>
<comment type="caution">
    <text evidence="1">The sequence shown here is derived from an EMBL/GenBank/DDBJ whole genome shotgun (WGS) entry which is preliminary data.</text>
</comment>
<gene>
    <name evidence="1" type="ORF">LCGC14_2603990</name>
</gene>
<evidence type="ECO:0000313" key="1">
    <source>
        <dbReference type="EMBL" id="KKL05645.1"/>
    </source>
</evidence>
<reference evidence="1" key="1">
    <citation type="journal article" date="2015" name="Nature">
        <title>Complex archaea that bridge the gap between prokaryotes and eukaryotes.</title>
        <authorList>
            <person name="Spang A."/>
            <person name="Saw J.H."/>
            <person name="Jorgensen S.L."/>
            <person name="Zaremba-Niedzwiedzka K."/>
            <person name="Martijn J."/>
            <person name="Lind A.E."/>
            <person name="van Eijk R."/>
            <person name="Schleper C."/>
            <person name="Guy L."/>
            <person name="Ettema T.J."/>
        </authorList>
    </citation>
    <scope>NUCLEOTIDE SEQUENCE</scope>
</reference>
<name>A0A0F9A858_9ZZZZ</name>
<proteinExistence type="predicted"/>
<sequence length="81" mass="9629">MDKILQRIQKRFPGYEWKNHNGKIICNGKQMKVKFRSREELDDMTRDLRNRHGLNINFEEELVQAVVDCIGYELQGVSYGK</sequence>
<dbReference type="AlphaFoldDB" id="A0A0F9A858"/>
<dbReference type="EMBL" id="LAZR01044026">
    <property type="protein sequence ID" value="KKL05645.1"/>
    <property type="molecule type" value="Genomic_DNA"/>
</dbReference>